<evidence type="ECO:0000259" key="1">
    <source>
        <dbReference type="Pfam" id="PF01272"/>
    </source>
</evidence>
<dbReference type="GO" id="GO:0016301">
    <property type="term" value="F:kinase activity"/>
    <property type="evidence" value="ECO:0007669"/>
    <property type="project" value="UniProtKB-KW"/>
</dbReference>
<gene>
    <name evidence="3" type="primary">rnk</name>
    <name evidence="3" type="ORF">GCM10011503_30920</name>
</gene>
<keyword evidence="3" id="KW-0418">Kinase</keyword>
<dbReference type="Gene3D" id="1.10.286.20">
    <property type="match status" value="1"/>
</dbReference>
<dbReference type="InterPro" id="IPR029462">
    <property type="entry name" value="Rnk_N"/>
</dbReference>
<dbReference type="EMBL" id="BMKF01000003">
    <property type="protein sequence ID" value="GGB80009.1"/>
    <property type="molecule type" value="Genomic_DNA"/>
</dbReference>
<sequence>MSNRRSRKPAITVCQTDFDRLSSLAEALHARNPAVAEELLGELDRARIVDDAKLKPYTARIGSTLHYSTDTGDERNVTLVLPKDADISKGYVSILTPIGVALLGLAPGQSIDWTSTHGERHKLTVNRVSQEQAQDQTQDARPA</sequence>
<evidence type="ECO:0000313" key="4">
    <source>
        <dbReference type="Proteomes" id="UP000628854"/>
    </source>
</evidence>
<proteinExistence type="predicted"/>
<dbReference type="InterPro" id="IPR001437">
    <property type="entry name" value="Tscrpt_elong_fac_GreA/B_C"/>
</dbReference>
<dbReference type="InterPro" id="IPR023459">
    <property type="entry name" value="Tscrpt_elong_fac_GreA/B_fam"/>
</dbReference>
<reference evidence="4" key="1">
    <citation type="journal article" date="2019" name="Int. J. Syst. Evol. Microbiol.">
        <title>The Global Catalogue of Microorganisms (GCM) 10K type strain sequencing project: providing services to taxonomists for standard genome sequencing and annotation.</title>
        <authorList>
            <consortium name="The Broad Institute Genomics Platform"/>
            <consortium name="The Broad Institute Genome Sequencing Center for Infectious Disease"/>
            <person name="Wu L."/>
            <person name="Ma J."/>
        </authorList>
    </citation>
    <scope>NUCLEOTIDE SEQUENCE [LARGE SCALE GENOMIC DNA]</scope>
    <source>
        <strain evidence="4">CGMCC 1.15928</strain>
    </source>
</reference>
<keyword evidence="3" id="KW-0808">Transferase</keyword>
<evidence type="ECO:0000259" key="2">
    <source>
        <dbReference type="Pfam" id="PF14760"/>
    </source>
</evidence>
<dbReference type="SUPFAM" id="SSF54534">
    <property type="entry name" value="FKBP-like"/>
    <property type="match status" value="1"/>
</dbReference>
<dbReference type="PANTHER" id="PTHR30437:SF5">
    <property type="entry name" value="REGULATOR OF NUCLEOSIDE DIPHOSPHATE KINASE"/>
    <property type="match status" value="1"/>
</dbReference>
<organism evidence="3 4">
    <name type="scientific">Henriciella pelagia</name>
    <dbReference type="NCBI Taxonomy" id="1977912"/>
    <lineage>
        <taxon>Bacteria</taxon>
        <taxon>Pseudomonadati</taxon>
        <taxon>Pseudomonadota</taxon>
        <taxon>Alphaproteobacteria</taxon>
        <taxon>Hyphomonadales</taxon>
        <taxon>Hyphomonadaceae</taxon>
        <taxon>Henriciella</taxon>
    </lineage>
</organism>
<keyword evidence="4" id="KW-1185">Reference proteome</keyword>
<evidence type="ECO:0000313" key="3">
    <source>
        <dbReference type="EMBL" id="GGB80009.1"/>
    </source>
</evidence>
<feature type="domain" description="Regulator of nucleoside diphosphate kinase N-terminal" evidence="2">
    <location>
        <begin position="9"/>
        <end position="49"/>
    </location>
</feature>
<comment type="caution">
    <text evidence="3">The sequence shown here is derived from an EMBL/GenBank/DDBJ whole genome shotgun (WGS) entry which is preliminary data.</text>
</comment>
<dbReference type="Proteomes" id="UP000628854">
    <property type="component" value="Unassembled WGS sequence"/>
</dbReference>
<dbReference type="Pfam" id="PF01272">
    <property type="entry name" value="GreA_GreB"/>
    <property type="match status" value="1"/>
</dbReference>
<dbReference type="NCBIfam" id="NF004396">
    <property type="entry name" value="PRK05753.1"/>
    <property type="match status" value="1"/>
</dbReference>
<feature type="domain" description="Transcription elongation factor GreA/GreB C-terminal" evidence="1">
    <location>
        <begin position="59"/>
        <end position="129"/>
    </location>
</feature>
<protein>
    <submittedName>
        <fullName evidence="3">Nucleoside diphosphate kinase regulator</fullName>
    </submittedName>
</protein>
<dbReference type="RefSeq" id="WP_084394396.1">
    <property type="nucleotide sequence ID" value="NZ_BMKF01000003.1"/>
</dbReference>
<dbReference type="PANTHER" id="PTHR30437">
    <property type="entry name" value="TRANSCRIPTION ELONGATION FACTOR GREA"/>
    <property type="match status" value="1"/>
</dbReference>
<name>A0ABQ1JWI3_9PROT</name>
<accession>A0ABQ1JWI3</accession>
<dbReference type="Pfam" id="PF14760">
    <property type="entry name" value="Rnk_N"/>
    <property type="match status" value="1"/>
</dbReference>
<dbReference type="InterPro" id="IPR036953">
    <property type="entry name" value="GreA/GreB_C_sf"/>
</dbReference>
<dbReference type="Gene3D" id="3.10.50.30">
    <property type="entry name" value="Transcription elongation factor, GreA/GreB, C-terminal domain"/>
    <property type="match status" value="1"/>
</dbReference>